<evidence type="ECO:0000313" key="2">
    <source>
        <dbReference type="Proteomes" id="UP000299102"/>
    </source>
</evidence>
<evidence type="ECO:0000313" key="1">
    <source>
        <dbReference type="EMBL" id="GBP41200.1"/>
    </source>
</evidence>
<gene>
    <name evidence="1" type="ORF">EVAR_30638_1</name>
</gene>
<dbReference type="AlphaFoldDB" id="A0A4C1VRP5"/>
<sequence>MKATLRLSDLCGRLQIIRRRRMSAFYNLQLFTRRAGVFELCCCTTRSCVPVRKKEKNKRKLHAIGSHLGDPVVKIELQAALGARIGLG</sequence>
<dbReference type="Proteomes" id="UP000299102">
    <property type="component" value="Unassembled WGS sequence"/>
</dbReference>
<comment type="caution">
    <text evidence="1">The sequence shown here is derived from an EMBL/GenBank/DDBJ whole genome shotgun (WGS) entry which is preliminary data.</text>
</comment>
<reference evidence="1 2" key="1">
    <citation type="journal article" date="2019" name="Commun. Biol.">
        <title>The bagworm genome reveals a unique fibroin gene that provides high tensile strength.</title>
        <authorList>
            <person name="Kono N."/>
            <person name="Nakamura H."/>
            <person name="Ohtoshi R."/>
            <person name="Tomita M."/>
            <person name="Numata K."/>
            <person name="Arakawa K."/>
        </authorList>
    </citation>
    <scope>NUCLEOTIDE SEQUENCE [LARGE SCALE GENOMIC DNA]</scope>
</reference>
<proteinExistence type="predicted"/>
<dbReference type="EMBL" id="BGZK01000395">
    <property type="protein sequence ID" value="GBP41200.1"/>
    <property type="molecule type" value="Genomic_DNA"/>
</dbReference>
<name>A0A4C1VRP5_EUMVA</name>
<accession>A0A4C1VRP5</accession>
<keyword evidence="2" id="KW-1185">Reference proteome</keyword>
<protein>
    <submittedName>
        <fullName evidence="1">Uncharacterized protein</fullName>
    </submittedName>
</protein>
<organism evidence="1 2">
    <name type="scientific">Eumeta variegata</name>
    <name type="common">Bagworm moth</name>
    <name type="synonym">Eumeta japonica</name>
    <dbReference type="NCBI Taxonomy" id="151549"/>
    <lineage>
        <taxon>Eukaryota</taxon>
        <taxon>Metazoa</taxon>
        <taxon>Ecdysozoa</taxon>
        <taxon>Arthropoda</taxon>
        <taxon>Hexapoda</taxon>
        <taxon>Insecta</taxon>
        <taxon>Pterygota</taxon>
        <taxon>Neoptera</taxon>
        <taxon>Endopterygota</taxon>
        <taxon>Lepidoptera</taxon>
        <taxon>Glossata</taxon>
        <taxon>Ditrysia</taxon>
        <taxon>Tineoidea</taxon>
        <taxon>Psychidae</taxon>
        <taxon>Oiketicinae</taxon>
        <taxon>Eumeta</taxon>
    </lineage>
</organism>